<dbReference type="GO" id="GO:0160148">
    <property type="term" value="F:tRNA pseudouridine(55) synthase activity"/>
    <property type="evidence" value="ECO:0007669"/>
    <property type="project" value="UniProtKB-EC"/>
</dbReference>
<gene>
    <name evidence="5 8" type="primary">truB</name>
    <name evidence="8" type="ORF">CCAND38_60048</name>
    <name evidence="9" type="ORF">CCAND93_170047</name>
</gene>
<dbReference type="STRING" id="1848903.CCAND38_60048"/>
<proteinExistence type="inferred from homology"/>
<evidence type="ECO:0000256" key="3">
    <source>
        <dbReference type="ARBA" id="ARBA00022694"/>
    </source>
</evidence>
<dbReference type="InterPro" id="IPR020103">
    <property type="entry name" value="PsdUridine_synth_cat_dom_sf"/>
</dbReference>
<dbReference type="EMBL" id="CDOI01000173">
    <property type="protein sequence ID" value="CEN48483.1"/>
    <property type="molecule type" value="Genomic_DNA"/>
</dbReference>
<dbReference type="GO" id="GO:0031119">
    <property type="term" value="P:tRNA pseudouridine synthesis"/>
    <property type="evidence" value="ECO:0007669"/>
    <property type="project" value="UniProtKB-UniRule"/>
</dbReference>
<dbReference type="EMBL" id="CDOL01000079">
    <property type="protein sequence ID" value="CEN51585.1"/>
    <property type="molecule type" value="Genomic_DNA"/>
</dbReference>
<dbReference type="AlphaFoldDB" id="A0A0B7IET9"/>
<comment type="catalytic activity">
    <reaction evidence="1 5">
        <text>uridine(55) in tRNA = pseudouridine(55) in tRNA</text>
        <dbReference type="Rhea" id="RHEA:42532"/>
        <dbReference type="Rhea" id="RHEA-COMP:10101"/>
        <dbReference type="Rhea" id="RHEA-COMP:10102"/>
        <dbReference type="ChEBI" id="CHEBI:65314"/>
        <dbReference type="ChEBI" id="CHEBI:65315"/>
        <dbReference type="EC" id="5.4.99.25"/>
    </reaction>
</comment>
<dbReference type="Pfam" id="PF16198">
    <property type="entry name" value="TruB_C_2"/>
    <property type="match status" value="1"/>
</dbReference>
<comment type="similarity">
    <text evidence="2 5">Belongs to the pseudouridine synthase TruB family. Type 1 subfamily.</text>
</comment>
<evidence type="ECO:0000313" key="9">
    <source>
        <dbReference type="EMBL" id="CEN51585.1"/>
    </source>
</evidence>
<dbReference type="Pfam" id="PF01509">
    <property type="entry name" value="TruB_N"/>
    <property type="match status" value="1"/>
</dbReference>
<dbReference type="PANTHER" id="PTHR13767:SF2">
    <property type="entry name" value="PSEUDOURIDYLATE SYNTHASE TRUB1"/>
    <property type="match status" value="1"/>
</dbReference>
<name>A0A0B7IET9_9FLAO</name>
<sequence>MIITPEEFSNGKILLIDKPLHWSSFQAINKIKWSIIKNYKLKKIKIGHAGTLDPLASGLLIVCTGKFTKKITEFQEATKTYTGTIRLGATTPSFDMETEIDQTFSIEHITPELIEKTRQQFVGEIVQYPPMFSALKKKGKRLYEFAREGDETIEIPSRTVSIEQFNLDTSEFPNIHFEVICGKGTYIRSLANDFGKALQCGGYLTALRRTKIGEFSVDEAISPDEFVINHILKSTK</sequence>
<organism evidence="8 11">
    <name type="scientific">Capnocytophaga canis</name>
    <dbReference type="NCBI Taxonomy" id="1848903"/>
    <lineage>
        <taxon>Bacteria</taxon>
        <taxon>Pseudomonadati</taxon>
        <taxon>Bacteroidota</taxon>
        <taxon>Flavobacteriia</taxon>
        <taxon>Flavobacteriales</taxon>
        <taxon>Flavobacteriaceae</taxon>
        <taxon>Capnocytophaga</taxon>
    </lineage>
</organism>
<dbReference type="PANTHER" id="PTHR13767">
    <property type="entry name" value="TRNA-PSEUDOURIDINE SYNTHASE"/>
    <property type="match status" value="1"/>
</dbReference>
<evidence type="ECO:0000313" key="8">
    <source>
        <dbReference type="EMBL" id="CEN48483.1"/>
    </source>
</evidence>
<dbReference type="GO" id="GO:0003723">
    <property type="term" value="F:RNA binding"/>
    <property type="evidence" value="ECO:0007669"/>
    <property type="project" value="InterPro"/>
</dbReference>
<dbReference type="NCBIfam" id="TIGR00431">
    <property type="entry name" value="TruB"/>
    <property type="match status" value="1"/>
</dbReference>
<feature type="domain" description="Pseudouridine synthase II N-terminal" evidence="6">
    <location>
        <begin position="41"/>
        <end position="187"/>
    </location>
</feature>
<dbReference type="InterPro" id="IPR002501">
    <property type="entry name" value="PsdUridine_synth_N"/>
</dbReference>
<dbReference type="EC" id="5.4.99.25" evidence="5"/>
<dbReference type="Proteomes" id="UP000045051">
    <property type="component" value="Unassembled WGS sequence"/>
</dbReference>
<accession>A0A0B7IET9</accession>
<comment type="function">
    <text evidence="5">Responsible for synthesis of pseudouridine from uracil-55 in the psi GC loop of transfer RNAs.</text>
</comment>
<dbReference type="Gene3D" id="3.30.2350.10">
    <property type="entry name" value="Pseudouridine synthase"/>
    <property type="match status" value="1"/>
</dbReference>
<evidence type="ECO:0000259" key="7">
    <source>
        <dbReference type="Pfam" id="PF16198"/>
    </source>
</evidence>
<dbReference type="CDD" id="cd02573">
    <property type="entry name" value="PseudoU_synth_EcTruB"/>
    <property type="match status" value="1"/>
</dbReference>
<feature type="domain" description="tRNA pseudouridylate synthase B C-terminal" evidence="7">
    <location>
        <begin position="188"/>
        <end position="222"/>
    </location>
</feature>
<keyword evidence="11" id="KW-1185">Reference proteome</keyword>
<evidence type="ECO:0000256" key="2">
    <source>
        <dbReference type="ARBA" id="ARBA00005642"/>
    </source>
</evidence>
<dbReference type="HAMAP" id="MF_01080">
    <property type="entry name" value="TruB_bact"/>
    <property type="match status" value="1"/>
</dbReference>
<dbReference type="Proteomes" id="UP000038200">
    <property type="component" value="Unassembled WGS sequence"/>
</dbReference>
<feature type="active site" description="Nucleophile" evidence="5">
    <location>
        <position position="53"/>
    </location>
</feature>
<evidence type="ECO:0000256" key="5">
    <source>
        <dbReference type="HAMAP-Rule" id="MF_01080"/>
    </source>
</evidence>
<evidence type="ECO:0000256" key="1">
    <source>
        <dbReference type="ARBA" id="ARBA00000385"/>
    </source>
</evidence>
<dbReference type="GO" id="GO:1990481">
    <property type="term" value="P:mRNA pseudouridine synthesis"/>
    <property type="evidence" value="ECO:0007669"/>
    <property type="project" value="TreeGrafter"/>
</dbReference>
<dbReference type="SUPFAM" id="SSF55120">
    <property type="entry name" value="Pseudouridine synthase"/>
    <property type="match status" value="1"/>
</dbReference>
<evidence type="ECO:0000259" key="6">
    <source>
        <dbReference type="Pfam" id="PF01509"/>
    </source>
</evidence>
<dbReference type="InterPro" id="IPR032819">
    <property type="entry name" value="TruB_C"/>
</dbReference>
<keyword evidence="3 5" id="KW-0819">tRNA processing</keyword>
<evidence type="ECO:0000313" key="11">
    <source>
        <dbReference type="Proteomes" id="UP000045051"/>
    </source>
</evidence>
<protein>
    <recommendedName>
        <fullName evidence="5">tRNA pseudouridine synthase B</fullName>
        <ecNumber evidence="5">5.4.99.25</ecNumber>
    </recommendedName>
    <alternativeName>
        <fullName evidence="5">tRNA pseudouridine(55) synthase</fullName>
        <shortName evidence="5">Psi55 synthase</shortName>
    </alternativeName>
    <alternativeName>
        <fullName evidence="5">tRNA pseudouridylate synthase</fullName>
    </alternativeName>
    <alternativeName>
        <fullName evidence="5">tRNA-uridine isomerase</fullName>
    </alternativeName>
</protein>
<reference evidence="10 11" key="1">
    <citation type="submission" date="2015-01" db="EMBL/GenBank/DDBJ databases">
        <authorList>
            <person name="MANFREDI Pablo"/>
        </authorList>
    </citation>
    <scope>NUCLEOTIDE SEQUENCE [LARGE SCALE GENOMIC DNA]</scope>
    <source>
        <strain evidence="8 11">CcD38</strain>
        <strain evidence="9 10">CcD93</strain>
    </source>
</reference>
<evidence type="ECO:0000256" key="4">
    <source>
        <dbReference type="ARBA" id="ARBA00023235"/>
    </source>
</evidence>
<dbReference type="InterPro" id="IPR014780">
    <property type="entry name" value="tRNA_psdUridine_synth_TruB"/>
</dbReference>
<evidence type="ECO:0000313" key="10">
    <source>
        <dbReference type="Proteomes" id="UP000038200"/>
    </source>
</evidence>
<keyword evidence="4 5" id="KW-0413">Isomerase</keyword>